<dbReference type="EMBL" id="CP013050">
    <property type="protein sequence ID" value="ALM75550.1"/>
    <property type="molecule type" value="Genomic_DNA"/>
</dbReference>
<evidence type="ECO:0000313" key="2">
    <source>
        <dbReference type="EMBL" id="ALM75550.1"/>
    </source>
</evidence>
<sequence>MNGATIQIPRGPGRPKTRNAEVVVLNLDKSARQILKKLAQEKRIAQSHVVEELLLQAANDSHVLELKQKIVELEKRIKELEEENEKLRKAVETLPSNKEEKKLVELKYRVNRVIEKYGELKLVEFMKKVFKLSPTENLKQKAEQFVDEYFVSKGNLLISEELGLIIKRKPDVGILGWVIRKL</sequence>
<evidence type="ECO:0008006" key="4">
    <source>
        <dbReference type="Google" id="ProtNLM"/>
    </source>
</evidence>
<dbReference type="Proteomes" id="UP000066042">
    <property type="component" value="Chromosome"/>
</dbReference>
<keyword evidence="1" id="KW-0175">Coiled coil</keyword>
<evidence type="ECO:0000256" key="1">
    <source>
        <dbReference type="SAM" id="Coils"/>
    </source>
</evidence>
<reference evidence="2 3" key="1">
    <citation type="journal article" date="2016" name="Genome Announc.">
        <title>Complete genome sequence of the hyperthermophilic and piezophilic archaeon Thermococcus barophilus Ch5, capable of growth at the expense of hydrogenogenesis from carbon monoxide and formate.</title>
        <authorList>
            <person name="Oger P."/>
            <person name="Sokolova T.G."/>
            <person name="Kozhevnikova D.A."/>
            <person name="Taranov E.A."/>
            <person name="Vannier P."/>
            <person name="Lee H.S."/>
            <person name="Kwon K.K."/>
            <person name="Kang S.G."/>
            <person name="Lee J.H."/>
            <person name="Bonch-Osmolovskaya E.A."/>
            <person name="Lebedinsky A.V."/>
        </authorList>
    </citation>
    <scope>NUCLEOTIDE SEQUENCE [LARGE SCALE GENOMIC DNA]</scope>
    <source>
        <strain evidence="3">Ch5</strain>
    </source>
</reference>
<name>A0A0S1XCP6_THEBA</name>
<dbReference type="PATRIC" id="fig|55802.8.peg.1617"/>
<proteinExistence type="predicted"/>
<dbReference type="AlphaFoldDB" id="A0A0S1XCP6"/>
<protein>
    <recommendedName>
        <fullName evidence="4">Ribbon-helix-helix protein CopG domain-containing protein</fullName>
    </recommendedName>
</protein>
<evidence type="ECO:0000313" key="3">
    <source>
        <dbReference type="Proteomes" id="UP000066042"/>
    </source>
</evidence>
<feature type="coiled-coil region" evidence="1">
    <location>
        <begin position="63"/>
        <end position="100"/>
    </location>
</feature>
<accession>A0A0S1XCP6</accession>
<organism evidence="2 3">
    <name type="scientific">Thermococcus barophilus</name>
    <dbReference type="NCBI Taxonomy" id="55802"/>
    <lineage>
        <taxon>Archaea</taxon>
        <taxon>Methanobacteriati</taxon>
        <taxon>Methanobacteriota</taxon>
        <taxon>Thermococci</taxon>
        <taxon>Thermococcales</taxon>
        <taxon>Thermococcaceae</taxon>
        <taxon>Thermococcus</taxon>
    </lineage>
</organism>
<gene>
    <name evidence="2" type="ORF">TBCH5v1_1637</name>
</gene>